<dbReference type="RefSeq" id="WP_273685890.1">
    <property type="nucleotide sequence ID" value="NZ_CP117411.1"/>
</dbReference>
<dbReference type="Proteomes" id="UP001220395">
    <property type="component" value="Chromosome"/>
</dbReference>
<evidence type="ECO:0000313" key="2">
    <source>
        <dbReference type="Proteomes" id="UP001220395"/>
    </source>
</evidence>
<name>A0ABY7TFF3_9SPHN</name>
<gene>
    <name evidence="1" type="ORF">PQ455_09785</name>
</gene>
<keyword evidence="2" id="KW-1185">Reference proteome</keyword>
<reference evidence="1 2" key="1">
    <citation type="submission" date="2023-02" db="EMBL/GenBank/DDBJ databases">
        <title>Genome sequence of Sphingomonas naphthae.</title>
        <authorList>
            <person name="Kim S."/>
            <person name="Heo J."/>
            <person name="Kwon S.-W."/>
        </authorList>
    </citation>
    <scope>NUCLEOTIDE SEQUENCE [LARGE SCALE GENOMIC DNA]</scope>
    <source>
        <strain evidence="1 2">KACC 18716</strain>
    </source>
</reference>
<dbReference type="InterPro" id="IPR027396">
    <property type="entry name" value="DsrEFH-like"/>
</dbReference>
<evidence type="ECO:0000313" key="1">
    <source>
        <dbReference type="EMBL" id="WCT71943.1"/>
    </source>
</evidence>
<dbReference type="Gene3D" id="3.40.1260.10">
    <property type="entry name" value="DsrEFH-like"/>
    <property type="match status" value="1"/>
</dbReference>
<dbReference type="SUPFAM" id="SSF75169">
    <property type="entry name" value="DsrEFH-like"/>
    <property type="match status" value="1"/>
</dbReference>
<sequence length="127" mass="13101">MPLRDRDLKGLAIIVAGEDRARFHAALSLAGAQAALGGRSRVYLHGPAVGLLAAAAIDREDALWRAAGQPTVAQLQEDALTLGVTLIACQTGLAMAGIDAATLDARIETGGLVGLMATLDEDRLLFA</sequence>
<proteinExistence type="predicted"/>
<organism evidence="1 2">
    <name type="scientific">Sphingomonas naphthae</name>
    <dbReference type="NCBI Taxonomy" id="1813468"/>
    <lineage>
        <taxon>Bacteria</taxon>
        <taxon>Pseudomonadati</taxon>
        <taxon>Pseudomonadota</taxon>
        <taxon>Alphaproteobacteria</taxon>
        <taxon>Sphingomonadales</taxon>
        <taxon>Sphingomonadaceae</taxon>
        <taxon>Sphingomonas</taxon>
    </lineage>
</organism>
<dbReference type="EMBL" id="CP117411">
    <property type="protein sequence ID" value="WCT71943.1"/>
    <property type="molecule type" value="Genomic_DNA"/>
</dbReference>
<accession>A0ABY7TFF3</accession>
<protein>
    <recommendedName>
        <fullName evidence="3">Peroxiredoxin</fullName>
    </recommendedName>
</protein>
<evidence type="ECO:0008006" key="3">
    <source>
        <dbReference type="Google" id="ProtNLM"/>
    </source>
</evidence>